<organism evidence="1 2">
    <name type="scientific">Panicum hallii var. hallii</name>
    <dbReference type="NCBI Taxonomy" id="1504633"/>
    <lineage>
        <taxon>Eukaryota</taxon>
        <taxon>Viridiplantae</taxon>
        <taxon>Streptophyta</taxon>
        <taxon>Embryophyta</taxon>
        <taxon>Tracheophyta</taxon>
        <taxon>Spermatophyta</taxon>
        <taxon>Magnoliopsida</taxon>
        <taxon>Liliopsida</taxon>
        <taxon>Poales</taxon>
        <taxon>Poaceae</taxon>
        <taxon>PACMAD clade</taxon>
        <taxon>Panicoideae</taxon>
        <taxon>Panicodae</taxon>
        <taxon>Paniceae</taxon>
        <taxon>Panicinae</taxon>
        <taxon>Panicum</taxon>
        <taxon>Panicum sect. Panicum</taxon>
    </lineage>
</organism>
<dbReference type="Gramene" id="PUZ61659">
    <property type="protein sequence ID" value="PUZ61659"/>
    <property type="gene ID" value="GQ55_4G294500"/>
</dbReference>
<name>A0A2T7E1H0_9POAL</name>
<dbReference type="EMBL" id="CM009752">
    <property type="protein sequence ID" value="PUZ61659.1"/>
    <property type="molecule type" value="Genomic_DNA"/>
</dbReference>
<evidence type="ECO:0000313" key="1">
    <source>
        <dbReference type="EMBL" id="PUZ61659.1"/>
    </source>
</evidence>
<keyword evidence="2" id="KW-1185">Reference proteome</keyword>
<gene>
    <name evidence="1" type="ORF">GQ55_4G294500</name>
</gene>
<protein>
    <submittedName>
        <fullName evidence="1">Uncharacterized protein</fullName>
    </submittedName>
</protein>
<accession>A0A2T7E1H0</accession>
<reference evidence="1 2" key="1">
    <citation type="submission" date="2018-04" db="EMBL/GenBank/DDBJ databases">
        <title>WGS assembly of Panicum hallii var. hallii HAL2.</title>
        <authorList>
            <person name="Lovell J."/>
            <person name="Jenkins J."/>
            <person name="Lowry D."/>
            <person name="Mamidi S."/>
            <person name="Sreedasyam A."/>
            <person name="Weng X."/>
            <person name="Barry K."/>
            <person name="Bonette J."/>
            <person name="Campitelli B."/>
            <person name="Daum C."/>
            <person name="Gordon S."/>
            <person name="Gould B."/>
            <person name="Lipzen A."/>
            <person name="MacQueen A."/>
            <person name="Palacio-Mejia J."/>
            <person name="Plott C."/>
            <person name="Shakirov E."/>
            <person name="Shu S."/>
            <person name="Yoshinaga Y."/>
            <person name="Zane M."/>
            <person name="Rokhsar D."/>
            <person name="Grimwood J."/>
            <person name="Schmutz J."/>
            <person name="Juenger T."/>
        </authorList>
    </citation>
    <scope>NUCLEOTIDE SEQUENCE [LARGE SCALE GENOMIC DNA]</scope>
    <source>
        <strain evidence="2">cv. HAL2</strain>
    </source>
</reference>
<dbReference type="AlphaFoldDB" id="A0A2T7E1H0"/>
<sequence length="140" mass="15133">MASVITSPLLSAACRHFDRSPKGEAPLRQCLPGSQQCYRNSVSTVQCHRCCESEKISGTRRCCVLPFHATAVSPAARRHFDRPVTSAAHPPGTICRWGGAGRCARAGSRLLSCSATRDADAIMQSCGSIDECRMRPKRSV</sequence>
<proteinExistence type="predicted"/>
<dbReference type="Proteomes" id="UP000244336">
    <property type="component" value="Chromosome 4"/>
</dbReference>
<evidence type="ECO:0000313" key="2">
    <source>
        <dbReference type="Proteomes" id="UP000244336"/>
    </source>
</evidence>